<dbReference type="STRING" id="31234.E3NHQ8"/>
<dbReference type="InParanoid" id="E3NHQ8"/>
<reference evidence="2" key="1">
    <citation type="submission" date="2007-07" db="EMBL/GenBank/DDBJ databases">
        <title>PCAP assembly of the Caenorhabditis remanei genome.</title>
        <authorList>
            <consortium name="The Caenorhabditis remanei Sequencing Consortium"/>
            <person name="Wilson R.K."/>
        </authorList>
    </citation>
    <scope>NUCLEOTIDE SEQUENCE [LARGE SCALE GENOMIC DNA]</scope>
    <source>
        <strain evidence="2">PB4641</strain>
    </source>
</reference>
<organism evidence="3">
    <name type="scientific">Caenorhabditis remanei</name>
    <name type="common">Caenorhabditis vulgaris</name>
    <dbReference type="NCBI Taxonomy" id="31234"/>
    <lineage>
        <taxon>Eukaryota</taxon>
        <taxon>Metazoa</taxon>
        <taxon>Ecdysozoa</taxon>
        <taxon>Nematoda</taxon>
        <taxon>Chromadorea</taxon>
        <taxon>Rhabditida</taxon>
        <taxon>Rhabditina</taxon>
        <taxon>Rhabditomorpha</taxon>
        <taxon>Rhabditoidea</taxon>
        <taxon>Rhabditidae</taxon>
        <taxon>Peloderinae</taxon>
        <taxon>Caenorhabditis</taxon>
    </lineage>
</organism>
<dbReference type="GO" id="GO:0000793">
    <property type="term" value="C:condensed chromosome"/>
    <property type="evidence" value="ECO:0007669"/>
    <property type="project" value="TreeGrafter"/>
</dbReference>
<dbReference type="GO" id="GO:0000014">
    <property type="term" value="F:single-stranded DNA endodeoxyribonuclease activity"/>
    <property type="evidence" value="ECO:0007669"/>
    <property type="project" value="TreeGrafter"/>
</dbReference>
<dbReference type="GO" id="GO:0031297">
    <property type="term" value="P:replication fork processing"/>
    <property type="evidence" value="ECO:0007669"/>
    <property type="project" value="TreeGrafter"/>
</dbReference>
<dbReference type="GO" id="GO:0035861">
    <property type="term" value="C:site of double-strand break"/>
    <property type="evidence" value="ECO:0007669"/>
    <property type="project" value="TreeGrafter"/>
</dbReference>
<dbReference type="OMA" id="PHEITND"/>
<dbReference type="GO" id="GO:0046975">
    <property type="term" value="F:histone H3K36 methyltransferase activity"/>
    <property type="evidence" value="ECO:0007669"/>
    <property type="project" value="TreeGrafter"/>
</dbReference>
<dbReference type="GO" id="GO:0003697">
    <property type="term" value="F:single-stranded DNA binding"/>
    <property type="evidence" value="ECO:0007669"/>
    <property type="project" value="TreeGrafter"/>
</dbReference>
<dbReference type="Pfam" id="PF01359">
    <property type="entry name" value="Transposase_1"/>
    <property type="match status" value="1"/>
</dbReference>
<feature type="domain" description="Mos1 transposase HTH" evidence="1">
    <location>
        <begin position="2"/>
        <end position="32"/>
    </location>
</feature>
<dbReference type="GO" id="GO:0044547">
    <property type="term" value="F:DNA topoisomerase binding"/>
    <property type="evidence" value="ECO:0007669"/>
    <property type="project" value="TreeGrafter"/>
</dbReference>
<keyword evidence="3" id="KW-1185">Reference proteome</keyword>
<dbReference type="PANTHER" id="PTHR46060:SF2">
    <property type="entry name" value="HISTONE-LYSINE N-METHYLTRANSFERASE SETMAR"/>
    <property type="match status" value="1"/>
</dbReference>
<dbReference type="Pfam" id="PF17906">
    <property type="entry name" value="HTH_48"/>
    <property type="match status" value="1"/>
</dbReference>
<dbReference type="Gene3D" id="3.30.420.10">
    <property type="entry name" value="Ribonuclease H-like superfamily/Ribonuclease H"/>
    <property type="match status" value="1"/>
</dbReference>
<dbReference type="PANTHER" id="PTHR46060">
    <property type="entry name" value="MARINER MOS1 TRANSPOSASE-LIKE PROTEIN"/>
    <property type="match status" value="1"/>
</dbReference>
<dbReference type="GO" id="GO:0015074">
    <property type="term" value="P:DNA integration"/>
    <property type="evidence" value="ECO:0007669"/>
    <property type="project" value="TreeGrafter"/>
</dbReference>
<dbReference type="EMBL" id="DS268683">
    <property type="protein sequence ID" value="EFO98354.1"/>
    <property type="molecule type" value="Genomic_DNA"/>
</dbReference>
<proteinExistence type="predicted"/>
<dbReference type="InterPro" id="IPR001888">
    <property type="entry name" value="Transposase_1"/>
</dbReference>
<dbReference type="AlphaFoldDB" id="E3NHQ8"/>
<evidence type="ECO:0000313" key="3">
    <source>
        <dbReference type="Proteomes" id="UP000008281"/>
    </source>
</evidence>
<evidence type="ECO:0000259" key="1">
    <source>
        <dbReference type="Pfam" id="PF17906"/>
    </source>
</evidence>
<name>E3NHQ8_CAERE</name>
<evidence type="ECO:0000313" key="2">
    <source>
        <dbReference type="EMBL" id="EFO98354.1"/>
    </source>
</evidence>
<dbReference type="GO" id="GO:0006303">
    <property type="term" value="P:double-strand break repair via nonhomologous end joining"/>
    <property type="evidence" value="ECO:0007669"/>
    <property type="project" value="TreeGrafter"/>
</dbReference>
<dbReference type="Gene3D" id="1.10.10.1450">
    <property type="match status" value="1"/>
</dbReference>
<dbReference type="eggNOG" id="KOG3575">
    <property type="taxonomic scope" value="Eukaryota"/>
</dbReference>
<accession>E3NHQ8</accession>
<dbReference type="GO" id="GO:0042800">
    <property type="term" value="F:histone H3K4 methyltransferase activity"/>
    <property type="evidence" value="ECO:0007669"/>
    <property type="project" value="TreeGrafter"/>
</dbReference>
<dbReference type="Proteomes" id="UP000008281">
    <property type="component" value="Unassembled WGS sequence"/>
</dbReference>
<protein>
    <recommendedName>
        <fullName evidence="1">Mos1 transposase HTH domain-containing protein</fullName>
    </recommendedName>
</protein>
<dbReference type="GO" id="GO:0003690">
    <property type="term" value="F:double-stranded DNA binding"/>
    <property type="evidence" value="ECO:0007669"/>
    <property type="project" value="TreeGrafter"/>
</dbReference>
<dbReference type="GO" id="GO:0044774">
    <property type="term" value="P:mitotic DNA integrity checkpoint signaling"/>
    <property type="evidence" value="ECO:0007669"/>
    <property type="project" value="TreeGrafter"/>
</dbReference>
<dbReference type="OrthoDB" id="616263at2759"/>
<dbReference type="GO" id="GO:0005634">
    <property type="term" value="C:nucleus"/>
    <property type="evidence" value="ECO:0007669"/>
    <property type="project" value="TreeGrafter"/>
</dbReference>
<dbReference type="GO" id="GO:0000729">
    <property type="term" value="P:DNA double-strand break processing"/>
    <property type="evidence" value="ECO:0007669"/>
    <property type="project" value="TreeGrafter"/>
</dbReference>
<dbReference type="HOGENOM" id="CLU_1541545_0_0_1"/>
<dbReference type="InterPro" id="IPR052709">
    <property type="entry name" value="Transposase-MT_Hybrid"/>
</dbReference>
<sequence>METHRNISETLGEDIISYKTAETWFENFKEENYNLDDKSHSGRFPLDMDDDITDVLEDELRSSVREVSSHTGASFATIFRHLKESGRTAEYGQDFPRELTDAQMKLKCELSLSLLSRKRSLNWIFDIRVLDNEEPLTDPKGELHQKKVMLSVWCDSNGVIYNGLFPDRATITTD</sequence>
<gene>
    <name evidence="2" type="ORF">CRE_24259</name>
</gene>
<dbReference type="InterPro" id="IPR041426">
    <property type="entry name" value="Mos1_HTH"/>
</dbReference>
<dbReference type="InterPro" id="IPR036397">
    <property type="entry name" value="RNaseH_sf"/>
</dbReference>